<dbReference type="Proteomes" id="UP000747110">
    <property type="component" value="Unassembled WGS sequence"/>
</dbReference>
<evidence type="ECO:0000313" key="3">
    <source>
        <dbReference type="Proteomes" id="UP000747110"/>
    </source>
</evidence>
<feature type="transmembrane region" description="Helical" evidence="1">
    <location>
        <begin position="127"/>
        <end position="146"/>
    </location>
</feature>
<protein>
    <submittedName>
        <fullName evidence="2">Uncharacterized protein</fullName>
    </submittedName>
</protein>
<proteinExistence type="predicted"/>
<feature type="non-terminal residue" evidence="2">
    <location>
        <position position="268"/>
    </location>
</feature>
<comment type="caution">
    <text evidence="2">The sequence shown here is derived from an EMBL/GenBank/DDBJ whole genome shotgun (WGS) entry which is preliminary data.</text>
</comment>
<evidence type="ECO:0000256" key="1">
    <source>
        <dbReference type="SAM" id="Phobius"/>
    </source>
</evidence>
<dbReference type="AlphaFoldDB" id="A0A8J4FT16"/>
<sequence length="268" mass="29106">MISRKTKDAATVDLEDCKDGEGNALLQRGTPGAAYGRDWPLPQLPPIRAREAGAGVVPEGKAPGLAVPLYAVVAMGGGVSRGPGVPSGGGGKPTDAPIDDDDEETFFERISNSEFVERMNALIDRVFQNYIVAVLMDVVGVLLFFFDIYTDALVVDALSKTEHKDWMVATLVFILWHYVIMAVLVTAYLQRTTTKLNVLGLEEGDSALGGAAVLGSRRRHRWLLFVPVAVPGVALLDVTMLFTSILPIAFPRLFVNFSSFLSNYNFSR</sequence>
<keyword evidence="1" id="KW-0472">Membrane</keyword>
<feature type="transmembrane region" description="Helical" evidence="1">
    <location>
        <begin position="166"/>
        <end position="189"/>
    </location>
</feature>
<name>A0A8J4FT16_9CHLO</name>
<reference evidence="2" key="1">
    <citation type="journal article" date="2021" name="Proc. Natl. Acad. Sci. U.S.A.">
        <title>Three genomes in the algal genus Volvox reveal the fate of a haploid sex-determining region after a transition to homothallism.</title>
        <authorList>
            <person name="Yamamoto K."/>
            <person name="Hamaji T."/>
            <person name="Kawai-Toyooka H."/>
            <person name="Matsuzaki R."/>
            <person name="Takahashi F."/>
            <person name="Nishimura Y."/>
            <person name="Kawachi M."/>
            <person name="Noguchi H."/>
            <person name="Minakuchi Y."/>
            <person name="Umen J.G."/>
            <person name="Toyoda A."/>
            <person name="Nozaki H."/>
        </authorList>
    </citation>
    <scope>NUCLEOTIDE SEQUENCE</scope>
    <source>
        <strain evidence="2">NIES-3786</strain>
    </source>
</reference>
<dbReference type="EMBL" id="BNCP01000033">
    <property type="protein sequence ID" value="GIL85780.1"/>
    <property type="molecule type" value="Genomic_DNA"/>
</dbReference>
<evidence type="ECO:0000313" key="2">
    <source>
        <dbReference type="EMBL" id="GIL85780.1"/>
    </source>
</evidence>
<feature type="transmembrane region" description="Helical" evidence="1">
    <location>
        <begin position="222"/>
        <end position="250"/>
    </location>
</feature>
<dbReference type="OrthoDB" id="546000at2759"/>
<keyword evidence="1" id="KW-1133">Transmembrane helix</keyword>
<keyword evidence="1" id="KW-0812">Transmembrane</keyword>
<accession>A0A8J4FT16</accession>
<keyword evidence="3" id="KW-1185">Reference proteome</keyword>
<gene>
    <name evidence="2" type="ORF">Vretifemale_14213</name>
</gene>
<organism evidence="2 3">
    <name type="scientific">Volvox reticuliferus</name>
    <dbReference type="NCBI Taxonomy" id="1737510"/>
    <lineage>
        <taxon>Eukaryota</taxon>
        <taxon>Viridiplantae</taxon>
        <taxon>Chlorophyta</taxon>
        <taxon>core chlorophytes</taxon>
        <taxon>Chlorophyceae</taxon>
        <taxon>CS clade</taxon>
        <taxon>Chlamydomonadales</taxon>
        <taxon>Volvocaceae</taxon>
        <taxon>Volvox</taxon>
    </lineage>
</organism>